<evidence type="ECO:0000256" key="1">
    <source>
        <dbReference type="SAM" id="MobiDB-lite"/>
    </source>
</evidence>
<keyword evidence="3" id="KW-1185">Reference proteome</keyword>
<gene>
    <name evidence="2" type="ORF">T265_10339</name>
</gene>
<dbReference type="OrthoDB" id="6253936at2759"/>
<dbReference type="RefSeq" id="XP_009174943.1">
    <property type="nucleotide sequence ID" value="XM_009176679.1"/>
</dbReference>
<dbReference type="AlphaFoldDB" id="A0A074ZDN6"/>
<organism evidence="2 3">
    <name type="scientific">Opisthorchis viverrini</name>
    <name type="common">Southeast Asian liver fluke</name>
    <dbReference type="NCBI Taxonomy" id="6198"/>
    <lineage>
        <taxon>Eukaryota</taxon>
        <taxon>Metazoa</taxon>
        <taxon>Spiralia</taxon>
        <taxon>Lophotrochozoa</taxon>
        <taxon>Platyhelminthes</taxon>
        <taxon>Trematoda</taxon>
        <taxon>Digenea</taxon>
        <taxon>Opisthorchiida</taxon>
        <taxon>Opisthorchiata</taxon>
        <taxon>Opisthorchiidae</taxon>
        <taxon>Opisthorchis</taxon>
    </lineage>
</organism>
<dbReference type="EMBL" id="KL596976">
    <property type="protein sequence ID" value="KER21310.1"/>
    <property type="molecule type" value="Genomic_DNA"/>
</dbReference>
<accession>A0A074ZDN6</accession>
<dbReference type="KEGG" id="ovi:T265_10339"/>
<feature type="region of interest" description="Disordered" evidence="1">
    <location>
        <begin position="1"/>
        <end position="29"/>
    </location>
</feature>
<sequence>MPYSLRPRVRPTPCSRAGKTVESSVPGMVPKENPTFSHCLVGQTFELEARVKVPEQNPTISHCLVTKARGGIPQPNPLPRTGQPGSIICPHSSASTDVPLQPLPTAQANVAGPFDCQSSDPRALCSTLPASLKQNNTFLNPRDPFYVGAFNVRTLCQIGKQAMVAETLYSLKIDVCCVSETRIQDPSVVMHLKTPRMNSALSHFSLRVSGDPEAMTGGIYGVRVALSPRAERALLDWIPRLCDVRLFSSINLNASRDKKRCLFVYNYKKYGADEHSLAIISALHAIGCDIDFLVHQPVIISYRGICFPQSAKAVIGLGLPKVAVSDLCLLAIVGSLRTYDTFMRGTWR</sequence>
<dbReference type="CTD" id="20324507"/>
<reference evidence="2 3" key="1">
    <citation type="submission" date="2013-11" db="EMBL/GenBank/DDBJ databases">
        <title>Opisthorchis viverrini - life in the bile duct.</title>
        <authorList>
            <person name="Young N.D."/>
            <person name="Nagarajan N."/>
            <person name="Lin S.J."/>
            <person name="Korhonen P.K."/>
            <person name="Jex A.R."/>
            <person name="Hall R.S."/>
            <person name="Safavi-Hemami H."/>
            <person name="Kaewkong W."/>
            <person name="Bertrand D."/>
            <person name="Gao S."/>
            <person name="Seet Q."/>
            <person name="Wongkham S."/>
            <person name="Teh B.T."/>
            <person name="Wongkham C."/>
            <person name="Intapan P.M."/>
            <person name="Maleewong W."/>
            <person name="Yang X."/>
            <person name="Hu M."/>
            <person name="Wang Z."/>
            <person name="Hofmann A."/>
            <person name="Sternberg P.W."/>
            <person name="Tan P."/>
            <person name="Wang J."/>
            <person name="Gasser R.B."/>
        </authorList>
    </citation>
    <scope>NUCLEOTIDE SEQUENCE [LARGE SCALE GENOMIC DNA]</scope>
</reference>
<evidence type="ECO:0000313" key="3">
    <source>
        <dbReference type="Proteomes" id="UP000054324"/>
    </source>
</evidence>
<name>A0A074ZDN6_OPIVI</name>
<dbReference type="GeneID" id="20324507"/>
<protein>
    <submittedName>
        <fullName evidence="2">Uncharacterized protein</fullName>
    </submittedName>
</protein>
<dbReference type="Proteomes" id="UP000054324">
    <property type="component" value="Unassembled WGS sequence"/>
</dbReference>
<evidence type="ECO:0000313" key="2">
    <source>
        <dbReference type="EMBL" id="KER21310.1"/>
    </source>
</evidence>
<proteinExistence type="predicted"/>